<evidence type="ECO:0000256" key="2">
    <source>
        <dbReference type="ARBA" id="ARBA00008061"/>
    </source>
</evidence>
<comment type="similarity">
    <text evidence="2">Belongs to the glycosyl hydrolase 13 family.</text>
</comment>
<dbReference type="Proteomes" id="UP000077317">
    <property type="component" value="Chromosome"/>
</dbReference>
<dbReference type="SUPFAM" id="SSF51445">
    <property type="entry name" value="(Trans)glycosidases"/>
    <property type="match status" value="1"/>
</dbReference>
<evidence type="ECO:0000256" key="6">
    <source>
        <dbReference type="ARBA" id="ARBA00023295"/>
    </source>
</evidence>
<feature type="binding site" evidence="8">
    <location>
        <position position="197"/>
    </location>
    <ligand>
        <name>Ca(2+)</name>
        <dbReference type="ChEBI" id="CHEBI:29108"/>
        <label>1</label>
    </ligand>
</feature>
<dbReference type="Gene3D" id="2.40.30.140">
    <property type="match status" value="1"/>
</dbReference>
<evidence type="ECO:0000256" key="4">
    <source>
        <dbReference type="ARBA" id="ARBA00022801"/>
    </source>
</evidence>
<dbReference type="NCBIfam" id="NF006971">
    <property type="entry name" value="PRK09441.1-4"/>
    <property type="match status" value="1"/>
</dbReference>
<feature type="active site" description="Nucleophile" evidence="7">
    <location>
        <position position="234"/>
    </location>
</feature>
<dbReference type="AlphaFoldDB" id="A0A172Q6D6"/>
<comment type="cofactor">
    <cofactor evidence="1">
        <name>Ca(2+)</name>
        <dbReference type="ChEBI" id="CHEBI:29108"/>
    </cofactor>
</comment>
<dbReference type="Pfam" id="PF09154">
    <property type="entry name" value="Alpha-amy_C_pro"/>
    <property type="match status" value="1"/>
</dbReference>
<proteinExistence type="inferred from homology"/>
<evidence type="ECO:0000256" key="7">
    <source>
        <dbReference type="PIRSR" id="PIRSR001021-1"/>
    </source>
</evidence>
<evidence type="ECO:0000256" key="3">
    <source>
        <dbReference type="ARBA" id="ARBA00022723"/>
    </source>
</evidence>
<keyword evidence="11" id="KW-1185">Reference proteome</keyword>
<dbReference type="Gene3D" id="2.60.40.1180">
    <property type="entry name" value="Golgi alpha-mannosidase II"/>
    <property type="match status" value="1"/>
</dbReference>
<reference evidence="11" key="2">
    <citation type="submission" date="2016-03" db="EMBL/GenBank/DDBJ databases">
        <title>Streptococcus antelopensis sp. nov., isolated from the feces of the Tibetan antelope (Pantholops hodgsonii) in Hoh Xil National Nature Reserve, Qinghai, China.</title>
        <authorList>
            <person name="Bai X."/>
        </authorList>
    </citation>
    <scope>NUCLEOTIDE SEQUENCE [LARGE SCALE GENOMIC DNA]</scope>
    <source>
        <strain evidence="11">TA 26</strain>
    </source>
</reference>
<feature type="active site" description="Proton donor" evidence="7">
    <location>
        <position position="264"/>
    </location>
</feature>
<dbReference type="PIRSF" id="PIRSF001021">
    <property type="entry name" value="Alph-amls_thrmst"/>
    <property type="match status" value="1"/>
</dbReference>
<dbReference type="RefSeq" id="WP_067060703.1">
    <property type="nucleotide sequence ID" value="NZ_CP014699.1"/>
</dbReference>
<keyword evidence="6" id="KW-0326">Glycosidase</keyword>
<dbReference type="InterPro" id="IPR015237">
    <property type="entry name" value="Alpha-amylase_C_pro"/>
</dbReference>
<keyword evidence="3 8" id="KW-0479">Metal-binding</keyword>
<evidence type="ECO:0000256" key="1">
    <source>
        <dbReference type="ARBA" id="ARBA00001913"/>
    </source>
</evidence>
<sequence>MVNETMMQAFEWYLPADGGHWRRLQEDLPLFQKLGLTKIWLPPAFKGTSADDVGYGVYDLFDLGEFDQNGTVRTKYGSKEDYLALVESLKQAGIMPIADIVLNHKANGDKKERFSVLRMDPDNRQNPLSQPFEIEAWTEFTFPGRHGTYNDFNWHWYHFTGVDYDALHDETGIYLILGDNKGWADQSRIDNENGNFDYLMYDDLDFKHPEVVNHLKDWAGWFLTATQIGGFRLDAVKHIDSEFMADFIQYIRTSINPDLYVFGEYWKNDAGMTQDYLEQVGETFSLVDVVLHMNFYEAGQKGSQFNLSAVLDGSLMQANPDLAVTFVDNHDSQRGQALESTVEEWFKPLAYALILLRQQGLPCIFYGDYFGISGDFAQQDFRQLLDKLTFLRQYYVYGEQVDYFDHPNCIAWTCLGSEEHPHGLAVLLSNSDKGWKNVNMGTFNQGKVFIDYLGNCPDEVVIGQDGWAEFPVEAGSVSAWLDKDSLIN</sequence>
<evidence type="ECO:0000313" key="11">
    <source>
        <dbReference type="Proteomes" id="UP000077317"/>
    </source>
</evidence>
<keyword evidence="5" id="KW-0119">Carbohydrate metabolism</keyword>
<gene>
    <name evidence="10" type="ORF">A0O21_02485</name>
</gene>
<dbReference type="InterPro" id="IPR017853">
    <property type="entry name" value="GH"/>
</dbReference>
<dbReference type="SMART" id="SM00642">
    <property type="entry name" value="Aamy"/>
    <property type="match status" value="1"/>
</dbReference>
<keyword evidence="8" id="KW-0106">Calcium</keyword>
<dbReference type="GO" id="GO:0005975">
    <property type="term" value="P:carbohydrate metabolic process"/>
    <property type="evidence" value="ECO:0007669"/>
    <property type="project" value="InterPro"/>
</dbReference>
<dbReference type="GO" id="GO:0005509">
    <property type="term" value="F:calcium ion binding"/>
    <property type="evidence" value="ECO:0007669"/>
    <property type="project" value="InterPro"/>
</dbReference>
<accession>A0A172Q6D6</accession>
<keyword evidence="4" id="KW-0378">Hydrolase</keyword>
<feature type="binding site" evidence="8">
    <location>
        <position position="203"/>
    </location>
    <ligand>
        <name>Ca(2+)</name>
        <dbReference type="ChEBI" id="CHEBI:29108"/>
        <label>1</label>
    </ligand>
</feature>
<dbReference type="EMBL" id="CP014699">
    <property type="protein sequence ID" value="AND78965.1"/>
    <property type="molecule type" value="Genomic_DNA"/>
</dbReference>
<dbReference type="PANTHER" id="PTHR43447">
    <property type="entry name" value="ALPHA-AMYLASE"/>
    <property type="match status" value="1"/>
</dbReference>
<feature type="binding site" evidence="8">
    <location>
        <position position="205"/>
    </location>
    <ligand>
        <name>Ca(2+)</name>
        <dbReference type="ChEBI" id="CHEBI:29108"/>
        <label>2</label>
    </ligand>
</feature>
<reference evidence="10 11" key="1">
    <citation type="journal article" date="2016" name="Int. J. Syst. Evol. Microbiol.">
        <title>Streptococcuspantholopis sp. nov., isolated from faeces of the Tibetan antelope (Pantholops hodgsonii).</title>
        <authorList>
            <person name="Bai X."/>
            <person name="Xiong Y."/>
            <person name="Lu S."/>
            <person name="Jin D."/>
            <person name="Lai X."/>
            <person name="Yang J."/>
            <person name="Niu L."/>
            <person name="Hu S."/>
            <person name="Meng X."/>
            <person name="Pu J."/>
            <person name="Ye C."/>
            <person name="Xu J."/>
        </authorList>
    </citation>
    <scope>NUCLEOTIDE SEQUENCE [LARGE SCALE GENOMIC DNA]</scope>
    <source>
        <strain evidence="10 11">TA 26</strain>
    </source>
</reference>
<dbReference type="NCBIfam" id="NF006969">
    <property type="entry name" value="PRK09441.1-2"/>
    <property type="match status" value="1"/>
</dbReference>
<evidence type="ECO:0000256" key="5">
    <source>
        <dbReference type="ARBA" id="ARBA00023277"/>
    </source>
</evidence>
<evidence type="ECO:0000313" key="10">
    <source>
        <dbReference type="EMBL" id="AND78965.1"/>
    </source>
</evidence>
<organism evidence="10 11">
    <name type="scientific">Streptococcus pantholopis</name>
    <dbReference type="NCBI Taxonomy" id="1811193"/>
    <lineage>
        <taxon>Bacteria</taxon>
        <taxon>Bacillati</taxon>
        <taxon>Bacillota</taxon>
        <taxon>Bacilli</taxon>
        <taxon>Lactobacillales</taxon>
        <taxon>Streptococcaceae</taxon>
        <taxon>Streptococcus</taxon>
    </lineage>
</organism>
<dbReference type="KEGG" id="spat:A0O21_02485"/>
<name>A0A172Q6D6_9STRE</name>
<dbReference type="InterPro" id="IPR013776">
    <property type="entry name" value="A-amylase_thermo"/>
</dbReference>
<dbReference type="OrthoDB" id="9805159at2"/>
<feature type="binding site" evidence="8">
    <location>
        <position position="238"/>
    </location>
    <ligand>
        <name>Ca(2+)</name>
        <dbReference type="ChEBI" id="CHEBI:29108"/>
        <label>1</label>
    </ligand>
</feature>
<evidence type="ECO:0000256" key="8">
    <source>
        <dbReference type="PIRSR" id="PIRSR001021-2"/>
    </source>
</evidence>
<dbReference type="InterPro" id="IPR013780">
    <property type="entry name" value="Glyco_hydro_b"/>
</dbReference>
<feature type="domain" description="Glycosyl hydrolase family 13 catalytic" evidence="9">
    <location>
        <begin position="4"/>
        <end position="392"/>
    </location>
</feature>
<feature type="binding site" evidence="8">
    <location>
        <position position="103"/>
    </location>
    <ligand>
        <name>Ca(2+)</name>
        <dbReference type="ChEBI" id="CHEBI:29108"/>
        <label>1</label>
    </ligand>
</feature>
<dbReference type="CDD" id="cd11318">
    <property type="entry name" value="AmyAc_bac_fung_AmyA"/>
    <property type="match status" value="1"/>
</dbReference>
<dbReference type="GO" id="GO:0004553">
    <property type="term" value="F:hydrolase activity, hydrolyzing O-glycosyl compounds"/>
    <property type="evidence" value="ECO:0007669"/>
    <property type="project" value="InterPro"/>
</dbReference>
<dbReference type="InterPro" id="IPR006047">
    <property type="entry name" value="GH13_cat_dom"/>
</dbReference>
<evidence type="ECO:0000259" key="9">
    <source>
        <dbReference type="SMART" id="SM00642"/>
    </source>
</evidence>
<dbReference type="SUPFAM" id="SSF51011">
    <property type="entry name" value="Glycosyl hydrolase domain"/>
    <property type="match status" value="1"/>
</dbReference>
<dbReference type="STRING" id="1811193.A0O21_02485"/>
<dbReference type="Pfam" id="PF00128">
    <property type="entry name" value="Alpha-amylase"/>
    <property type="match status" value="1"/>
</dbReference>
<dbReference type="Gene3D" id="3.20.20.80">
    <property type="entry name" value="Glycosidases"/>
    <property type="match status" value="1"/>
</dbReference>
<dbReference type="NCBIfam" id="NF006968">
    <property type="entry name" value="PRK09441.1-1"/>
    <property type="match status" value="1"/>
</dbReference>
<protein>
    <submittedName>
        <fullName evidence="10">Alpha-amylase</fullName>
    </submittedName>
</protein>